<gene>
    <name evidence="4" type="ORF">EVOR1521_LOCUS10406</name>
</gene>
<dbReference type="Pfam" id="PF13812">
    <property type="entry name" value="PPR_3"/>
    <property type="match status" value="1"/>
</dbReference>
<evidence type="ECO:0000256" key="2">
    <source>
        <dbReference type="PROSITE-ProRule" id="PRU00708"/>
    </source>
</evidence>
<sequence>MPCDRLWQRDLLATELEDVLEGRLEHWRNQPREAAQLWRALAQQNPRRALAVLEFCTARGVQAPDVISFNMAIRAAQGQWQCALEFLHQLKSNLVQSSQVTLNTVITALERGRWQRSLLHVAESRTSSLGPDTVTWNSLASAAARATRWPQSLAFAFQDADIFGFNTALSALQKASMWASTQGLLSTMRSAGVEPDGFSTSTGLAALPAGSWRLALRWTEAASDVVAQSAAIAACEARWDVALQVFGEMRGARLDLVAHNSAIAASGRQRWQAPLEMLRDLEDAALQADIYSFGAVIASVADAGCWQLALWLLARTGPSTICLNAAVSACEKAGQWQWALELVSSKASLRDTTTFNAAVSSCGRGSNWQMALELLRVMKQEHLQQDVISYHAAIAACDRGGRWQEALAVLAVMFLSGLVPGIIGYNAAISACAQSARWQHAVALMSLASENAAVDVVTWNTVIAACPEHRVLPLLEEMIGSQIRVDLITYNSAINACGHWETALALLQQMISQDFQPDIFTCNSMLKIAAKGHWPAVLALFQQMKLAGVDETAVTDEIMLSALQGPRARDTEIFELPDPLLVQPRVPSAFVAEEAGSLRHLGELAGMKGADPLNDLTLRARG</sequence>
<comment type="caution">
    <text evidence="4">The sequence shown here is derived from an EMBL/GenBank/DDBJ whole genome shotgun (WGS) entry which is preliminary data.</text>
</comment>
<dbReference type="EMBL" id="CAUJNA010001001">
    <property type="protein sequence ID" value="CAJ1383239.1"/>
    <property type="molecule type" value="Genomic_DNA"/>
</dbReference>
<dbReference type="PANTHER" id="PTHR47942">
    <property type="entry name" value="TETRATRICOPEPTIDE REPEAT (TPR)-LIKE SUPERFAMILY PROTEIN-RELATED"/>
    <property type="match status" value="1"/>
</dbReference>
<evidence type="ECO:0000256" key="1">
    <source>
        <dbReference type="ARBA" id="ARBA00022737"/>
    </source>
</evidence>
<reference evidence="4" key="1">
    <citation type="submission" date="2023-08" db="EMBL/GenBank/DDBJ databases">
        <authorList>
            <person name="Chen Y."/>
            <person name="Shah S."/>
            <person name="Dougan E. K."/>
            <person name="Thang M."/>
            <person name="Chan C."/>
        </authorList>
    </citation>
    <scope>NUCLEOTIDE SEQUENCE</scope>
</reference>
<evidence type="ECO:0000259" key="3">
    <source>
        <dbReference type="Pfam" id="PF23276"/>
    </source>
</evidence>
<name>A0AA36IBK6_9DINO</name>
<dbReference type="Pfam" id="PF23276">
    <property type="entry name" value="TPR_24"/>
    <property type="match status" value="1"/>
</dbReference>
<accession>A0AA36IBK6</accession>
<keyword evidence="5" id="KW-1185">Reference proteome</keyword>
<evidence type="ECO:0000313" key="5">
    <source>
        <dbReference type="Proteomes" id="UP001178507"/>
    </source>
</evidence>
<dbReference type="InterPro" id="IPR011990">
    <property type="entry name" value="TPR-like_helical_dom_sf"/>
</dbReference>
<feature type="domain" description="Pentatricopeptide repeat-containing protein-mitochondrial" evidence="3">
    <location>
        <begin position="360"/>
        <end position="468"/>
    </location>
</feature>
<feature type="repeat" description="PPR" evidence="2">
    <location>
        <begin position="386"/>
        <end position="420"/>
    </location>
</feature>
<organism evidence="4 5">
    <name type="scientific">Effrenium voratum</name>
    <dbReference type="NCBI Taxonomy" id="2562239"/>
    <lineage>
        <taxon>Eukaryota</taxon>
        <taxon>Sar</taxon>
        <taxon>Alveolata</taxon>
        <taxon>Dinophyceae</taxon>
        <taxon>Suessiales</taxon>
        <taxon>Symbiodiniaceae</taxon>
        <taxon>Effrenium</taxon>
    </lineage>
</organism>
<dbReference type="AlphaFoldDB" id="A0AA36IBK6"/>
<dbReference type="Proteomes" id="UP001178507">
    <property type="component" value="Unassembled WGS sequence"/>
</dbReference>
<proteinExistence type="predicted"/>
<dbReference type="InterPro" id="IPR057027">
    <property type="entry name" value="TPR_mt"/>
</dbReference>
<feature type="repeat" description="PPR" evidence="2">
    <location>
        <begin position="161"/>
        <end position="195"/>
    </location>
</feature>
<dbReference type="PROSITE" id="PS51375">
    <property type="entry name" value="PPR"/>
    <property type="match status" value="3"/>
</dbReference>
<protein>
    <recommendedName>
        <fullName evidence="3">Pentatricopeptide repeat-containing protein-mitochondrial domain-containing protein</fullName>
    </recommendedName>
</protein>
<dbReference type="InterPro" id="IPR051222">
    <property type="entry name" value="PPR/CCM1_RNA-binding"/>
</dbReference>
<evidence type="ECO:0000313" key="4">
    <source>
        <dbReference type="EMBL" id="CAJ1383239.1"/>
    </source>
</evidence>
<dbReference type="PANTHER" id="PTHR47942:SF63">
    <property type="entry name" value="PENTATRICOPEPTIDE REPEAT-CONTAINING PROTEIN"/>
    <property type="match status" value="1"/>
</dbReference>
<dbReference type="Gene3D" id="1.25.40.10">
    <property type="entry name" value="Tetratricopeptide repeat domain"/>
    <property type="match status" value="4"/>
</dbReference>
<keyword evidence="1" id="KW-0677">Repeat</keyword>
<dbReference type="InterPro" id="IPR002885">
    <property type="entry name" value="PPR_rpt"/>
</dbReference>
<feature type="repeat" description="PPR" evidence="2">
    <location>
        <begin position="351"/>
        <end position="385"/>
    </location>
</feature>